<evidence type="ECO:0000313" key="2">
    <source>
        <dbReference type="Proteomes" id="UP000266287"/>
    </source>
</evidence>
<protein>
    <submittedName>
        <fullName evidence="1">Uncharacterized protein</fullName>
    </submittedName>
</protein>
<proteinExistence type="predicted"/>
<accession>A0A399FXP2</accession>
<dbReference type="AlphaFoldDB" id="A0A399FXP2"/>
<comment type="caution">
    <text evidence="1">The sequence shown here is derived from an EMBL/GenBank/DDBJ whole genome shotgun (WGS) entry which is preliminary data.</text>
</comment>
<organism evidence="1 2">
    <name type="scientific">candidate division NPL-UPA2 bacterium Unc8</name>
    <dbReference type="NCBI Taxonomy" id="1980939"/>
    <lineage>
        <taxon>Bacteria</taxon>
    </lineage>
</organism>
<reference evidence="1 2" key="1">
    <citation type="submission" date="2018-08" db="EMBL/GenBank/DDBJ databases">
        <title>Draft genome of candidate division NPL-UPA2 bacterium Unc8 that adapted to ultra-basic serpentinizing groundwater.</title>
        <authorList>
            <person name="Ishii S."/>
            <person name="Suzuki S."/>
            <person name="Nealson K.H."/>
        </authorList>
    </citation>
    <scope>NUCLEOTIDE SEQUENCE [LARGE SCALE GENOMIC DNA]</scope>
    <source>
        <strain evidence="1">Unc8</strain>
    </source>
</reference>
<sequence length="62" mass="7073">MKSVKIRINAASKDLTFSSYRKLEDDGSNFTKWFSYEFFCYPAGKNESGGRKTKQSKAYTGT</sequence>
<name>A0A399FXP2_UNCN2</name>
<dbReference type="EMBL" id="NDHY01000009">
    <property type="protein sequence ID" value="RIH99912.1"/>
    <property type="molecule type" value="Genomic_DNA"/>
</dbReference>
<dbReference type="Proteomes" id="UP000266287">
    <property type="component" value="Unassembled WGS sequence"/>
</dbReference>
<evidence type="ECO:0000313" key="1">
    <source>
        <dbReference type="EMBL" id="RIH99912.1"/>
    </source>
</evidence>
<gene>
    <name evidence="1" type="ORF">B9J77_04045</name>
</gene>